<dbReference type="AlphaFoldDB" id="A0A1M7ZPV3"/>
<dbReference type="Pfam" id="PF05045">
    <property type="entry name" value="RgpF"/>
    <property type="match status" value="1"/>
</dbReference>
<dbReference type="STRING" id="1123029.SAMN02745172_03587"/>
<dbReference type="Gene3D" id="3.40.50.2000">
    <property type="entry name" value="Glycogen Phosphorylase B"/>
    <property type="match status" value="1"/>
</dbReference>
<gene>
    <name evidence="2" type="ORF">SAMN02745172_03587</name>
</gene>
<accession>A0A1M7ZPV3</accession>
<dbReference type="Gene3D" id="3.40.50.11090">
    <property type="match status" value="1"/>
</dbReference>
<dbReference type="Pfam" id="PF22772">
    <property type="entry name" value="WsaF_C"/>
    <property type="match status" value="1"/>
</dbReference>
<evidence type="ECO:0000313" key="2">
    <source>
        <dbReference type="EMBL" id="SHO66925.1"/>
    </source>
</evidence>
<name>A0A1M7ZPV3_9HYPH</name>
<protein>
    <submittedName>
        <fullName evidence="2">Rhamnan synthesis protein F</fullName>
    </submittedName>
</protein>
<organism evidence="2 3">
    <name type="scientific">Pseudoxanthobacter soli DSM 19599</name>
    <dbReference type="NCBI Taxonomy" id="1123029"/>
    <lineage>
        <taxon>Bacteria</taxon>
        <taxon>Pseudomonadati</taxon>
        <taxon>Pseudomonadota</taxon>
        <taxon>Alphaproteobacteria</taxon>
        <taxon>Hyphomicrobiales</taxon>
        <taxon>Segnochrobactraceae</taxon>
        <taxon>Pseudoxanthobacter</taxon>
    </lineage>
</organism>
<evidence type="ECO:0000259" key="1">
    <source>
        <dbReference type="Pfam" id="PF22772"/>
    </source>
</evidence>
<feature type="domain" description="WsaF C-terminal" evidence="1">
    <location>
        <begin position="589"/>
        <end position="715"/>
    </location>
</feature>
<dbReference type="InterPro" id="IPR055050">
    <property type="entry name" value="WsaF_C"/>
</dbReference>
<dbReference type="InterPro" id="IPR007739">
    <property type="entry name" value="RgpF"/>
</dbReference>
<dbReference type="Proteomes" id="UP000186406">
    <property type="component" value="Unassembled WGS sequence"/>
</dbReference>
<reference evidence="2 3" key="1">
    <citation type="submission" date="2016-12" db="EMBL/GenBank/DDBJ databases">
        <authorList>
            <person name="Song W.-J."/>
            <person name="Kurnit D.M."/>
        </authorList>
    </citation>
    <scope>NUCLEOTIDE SEQUENCE [LARGE SCALE GENOMIC DNA]</scope>
    <source>
        <strain evidence="2 3">DSM 19599</strain>
    </source>
</reference>
<keyword evidence="3" id="KW-1185">Reference proteome</keyword>
<sequence length="757" mass="82753">MTKKTPSRAERPGRRRNLLETAVRVVALGFWWTVTGQLKKRLSYRANLYRSMPSEAYRLPRLFNADGTLAGWTPPLEADAVFMVPFGYKPVLAKTPRIAVVCPTFYSDLAADIAESLRAIPVPFDCFLSTDTEDKAAEIRTAFSKDWTAGAVDVRVMPNRGRDIGPKLAGFHDIYDNYDYVLFLHSKRSTHAATGSDWRRYLFATLIGSPEIVTSVLAAFERDPMLGMIFPQHWRRVSGSIHWAYNYPLGHELGRRLGFEIEQDRILEFPAGSMFWLRAAALKPLLDLGLGFDDFPEEKGQVDGTIAHAIERLMLYSCEGAGFTWAKIADPALLRTPSTKVEIADERALDTALRTRAVLITCAASAGPSTLELDDPRLQPLRFTPDDGTAPRLTLIVSERPENGIGTRRATVLDLFERIGRIKGLKLRILACGEEDEAWIGALRARYATDADRGRPEIVVVPPGLRRWTRLMVQAQECFVADTWQDAAAALSLIDDQRRFFRRGGRLVYDVLDVTTASAGTPERAFAERLLMRGEDVVALVGSAALGAALSSGGYRFRDQIFLRPAWTAPAAAASAAKAEGPPAIVVPWRPKADPDGAKLVVAALDRWQRRQPFAAAPWEIRGLGEAGADVALPSGVRIRLLGTPDAEAYGEALRRARAGLVPQLSLVDEAMALEMAACGLKVATNRLAGCDPARAGAAFAVAPSPSAHDLAAALSHATEAALRQDSGETAARDLAERVFASGDQMEQAARWVSAQL</sequence>
<proteinExistence type="predicted"/>
<evidence type="ECO:0000313" key="3">
    <source>
        <dbReference type="Proteomes" id="UP000186406"/>
    </source>
</evidence>
<dbReference type="OrthoDB" id="9816424at2"/>
<dbReference type="EMBL" id="FRXO01000009">
    <property type="protein sequence ID" value="SHO66925.1"/>
    <property type="molecule type" value="Genomic_DNA"/>
</dbReference>
<dbReference type="RefSeq" id="WP_073631251.1">
    <property type="nucleotide sequence ID" value="NZ_FRXO01000009.1"/>
</dbReference>